<feature type="compositionally biased region" description="Basic and acidic residues" evidence="2">
    <location>
        <begin position="228"/>
        <end position="238"/>
    </location>
</feature>
<evidence type="ECO:0000313" key="4">
    <source>
        <dbReference type="EMBL" id="KAL1565167.1"/>
    </source>
</evidence>
<gene>
    <name evidence="4" type="primary">UPL4</name>
    <name evidence="4" type="ORF">AAHA92_07419</name>
</gene>
<feature type="region of interest" description="Disordered" evidence="2">
    <location>
        <begin position="208"/>
        <end position="239"/>
    </location>
</feature>
<evidence type="ECO:0000256" key="1">
    <source>
        <dbReference type="PROSITE-ProRule" id="PRU00047"/>
    </source>
</evidence>
<keyword evidence="5" id="KW-1185">Reference proteome</keyword>
<dbReference type="EC" id="2.3.2.26" evidence="4"/>
<dbReference type="PANTHER" id="PTHR47592:SF27">
    <property type="entry name" value="OS08G0421700 PROTEIN"/>
    <property type="match status" value="1"/>
</dbReference>
<keyword evidence="1" id="KW-0863">Zinc-finger</keyword>
<dbReference type="Proteomes" id="UP001567538">
    <property type="component" value="Unassembled WGS sequence"/>
</dbReference>
<dbReference type="GO" id="GO:0008270">
    <property type="term" value="F:zinc ion binding"/>
    <property type="evidence" value="ECO:0007669"/>
    <property type="project" value="UniProtKB-KW"/>
</dbReference>
<keyword evidence="4" id="KW-0808">Transferase</keyword>
<dbReference type="GO" id="GO:0061630">
    <property type="term" value="F:ubiquitin protein ligase activity"/>
    <property type="evidence" value="ECO:0007669"/>
    <property type="project" value="UniProtKB-EC"/>
</dbReference>
<evidence type="ECO:0000259" key="3">
    <source>
        <dbReference type="PROSITE" id="PS50158"/>
    </source>
</evidence>
<dbReference type="InterPro" id="IPR001878">
    <property type="entry name" value="Znf_CCHC"/>
</dbReference>
<keyword evidence="1" id="KW-0479">Metal-binding</keyword>
<proteinExistence type="predicted"/>
<dbReference type="AlphaFoldDB" id="A0ABD1I9M5"/>
<organism evidence="4 5">
    <name type="scientific">Salvia divinorum</name>
    <name type="common">Maria pastora</name>
    <name type="synonym">Diviner's sage</name>
    <dbReference type="NCBI Taxonomy" id="28513"/>
    <lineage>
        <taxon>Eukaryota</taxon>
        <taxon>Viridiplantae</taxon>
        <taxon>Streptophyta</taxon>
        <taxon>Embryophyta</taxon>
        <taxon>Tracheophyta</taxon>
        <taxon>Spermatophyta</taxon>
        <taxon>Magnoliopsida</taxon>
        <taxon>eudicotyledons</taxon>
        <taxon>Gunneridae</taxon>
        <taxon>Pentapetalae</taxon>
        <taxon>asterids</taxon>
        <taxon>lamiids</taxon>
        <taxon>Lamiales</taxon>
        <taxon>Lamiaceae</taxon>
        <taxon>Nepetoideae</taxon>
        <taxon>Mentheae</taxon>
        <taxon>Salviinae</taxon>
        <taxon>Salvia</taxon>
        <taxon>Salvia subgen. Calosphace</taxon>
    </lineage>
</organism>
<reference evidence="4 5" key="1">
    <citation type="submission" date="2024-06" db="EMBL/GenBank/DDBJ databases">
        <title>A chromosome level genome sequence of Diviner's sage (Salvia divinorum).</title>
        <authorList>
            <person name="Ford S.A."/>
            <person name="Ro D.-K."/>
            <person name="Ness R.W."/>
            <person name="Phillips M.A."/>
        </authorList>
    </citation>
    <scope>NUCLEOTIDE SEQUENCE [LARGE SCALE GENOMIC DNA]</scope>
    <source>
        <strain evidence="4">SAF-2024a</strain>
        <tissue evidence="4">Leaf</tissue>
    </source>
</reference>
<feature type="domain" description="CCHC-type" evidence="3">
    <location>
        <begin position="239"/>
        <end position="252"/>
    </location>
</feature>
<feature type="compositionally biased region" description="Basic residues" evidence="2">
    <location>
        <begin position="215"/>
        <end position="227"/>
    </location>
</feature>
<dbReference type="InterPro" id="IPR036875">
    <property type="entry name" value="Znf_CCHC_sf"/>
</dbReference>
<sequence length="376" mass="42801">MATARFDMEKFTGKNDFGLWRIKMRAILIQQGLADAIKTDAELKNREAGDERSIAKRQEIMEKAHSAIILSLGDRVLREVSKETSAASIWAKLEGIYMTKSLANRLYMKQKVYSYKFVEGRGVVEQLEEFNKSLDDLENIDVQIEDEDKAIMLLNALPKSYEHLKDAMLFGRENTISFDEVQSALKAKEFQRSNCKFTDASAESLSLSADDKAPSKKKGSKKPKWQKGKKDDPRETRSCHWCKKPGHLKKDCYAFKRKQAEENKAQDTADLTEHIVEAEILNVTENQTLNSWIMDSGCSFHMTSNKGWLMNLEKSEGSVLLGNDHICHVEAVGSVRLRMHDGSMKILSDVRYIPDIKRNLISLGLLERKGVHLCFC</sequence>
<name>A0ABD1I9M5_SALDI</name>
<dbReference type="EMBL" id="JBEAFC010000003">
    <property type="protein sequence ID" value="KAL1565167.1"/>
    <property type="molecule type" value="Genomic_DNA"/>
</dbReference>
<dbReference type="PANTHER" id="PTHR47592">
    <property type="entry name" value="PBF68 PROTEIN"/>
    <property type="match status" value="1"/>
</dbReference>
<dbReference type="Pfam" id="PF22936">
    <property type="entry name" value="Pol_BBD"/>
    <property type="match status" value="1"/>
</dbReference>
<dbReference type="SUPFAM" id="SSF57756">
    <property type="entry name" value="Retrovirus zinc finger-like domains"/>
    <property type="match status" value="1"/>
</dbReference>
<dbReference type="Pfam" id="PF14223">
    <property type="entry name" value="Retrotran_gag_2"/>
    <property type="match status" value="1"/>
</dbReference>
<comment type="caution">
    <text evidence="4">The sequence shown here is derived from an EMBL/GenBank/DDBJ whole genome shotgun (WGS) entry which is preliminary data.</text>
</comment>
<evidence type="ECO:0000313" key="5">
    <source>
        <dbReference type="Proteomes" id="UP001567538"/>
    </source>
</evidence>
<dbReference type="PROSITE" id="PS50158">
    <property type="entry name" value="ZF_CCHC"/>
    <property type="match status" value="1"/>
</dbReference>
<protein>
    <submittedName>
        <fullName evidence="4">E3 ubiquitin-protein ligase upl4</fullName>
        <ecNumber evidence="4">2.3.2.26</ecNumber>
    </submittedName>
</protein>
<keyword evidence="4" id="KW-0012">Acyltransferase</keyword>
<accession>A0ABD1I9M5</accession>
<dbReference type="InterPro" id="IPR054722">
    <property type="entry name" value="PolX-like_BBD"/>
</dbReference>
<keyword evidence="1" id="KW-0862">Zinc</keyword>
<evidence type="ECO:0000256" key="2">
    <source>
        <dbReference type="SAM" id="MobiDB-lite"/>
    </source>
</evidence>